<dbReference type="Gene3D" id="1.10.260.40">
    <property type="entry name" value="lambda repressor-like DNA-binding domains"/>
    <property type="match status" value="1"/>
</dbReference>
<reference evidence="5" key="1">
    <citation type="submission" date="2010-10" db="EMBL/GenBank/DDBJ databases">
        <title>Complete sequence of chromosome of Geobacillus sp. Y4.1MC1.</title>
        <authorList>
            <consortium name="US DOE Joint Genome Institute"/>
            <person name="Lucas S."/>
            <person name="Copeland A."/>
            <person name="Lapidus A."/>
            <person name="Cheng J.-F."/>
            <person name="Bruce D."/>
            <person name="Goodwin L."/>
            <person name="Pitluck S."/>
            <person name="Chertkov O."/>
            <person name="Zhang X."/>
            <person name="Detter J.C."/>
            <person name="Han C."/>
            <person name="Tapia R."/>
            <person name="Land M."/>
            <person name="Hauser L."/>
            <person name="Jeffries C."/>
            <person name="Kyrpides N."/>
            <person name="Ivanova N."/>
            <person name="Ovchinnikova G."/>
            <person name="Brumm P."/>
            <person name="Mead D."/>
            <person name="Woyke T."/>
        </authorList>
    </citation>
    <scope>NUCLEOTIDE SEQUENCE [LARGE SCALE GENOMIC DNA]</scope>
    <source>
        <strain evidence="5">Y4.1MC1</strain>
    </source>
</reference>
<dbReference type="InterPro" id="IPR028082">
    <property type="entry name" value="Peripla_BP_I"/>
</dbReference>
<keyword evidence="3" id="KW-0804">Transcription</keyword>
<dbReference type="Gene3D" id="3.40.50.2300">
    <property type="match status" value="2"/>
</dbReference>
<sequence length="341" mass="38909">METMATLKEIAEKVGVSVATVSRVLNYDTTLSVSDETRKRIFEVAQQLNYKTLRERSQQAKERFRFGLIHWYSERQELDDPYYMAIRLGVEKECFERQIELVKLFKQNGSYPEERMEHLDGIIAVGKFGPKDVSAFVARTEHIVFVDCSPDEQKFDSVVIDLRKSTIMVLDHLLQLGHQKIGYIGGREYVDGQTPLHDEREATFYEYLYLKGIYDSRYVWTGSFTAEDGYRLMKQAISAKDLPTAFFIASDSMAIGALRALHEAQIPVPNHVSIVGFNDLPTAKFIHPPLTTVKVYTEFMGETAVELLVERLTTKRTICKKVVVPTKLVVRESSQICAKGS</sequence>
<dbReference type="InterPro" id="IPR046335">
    <property type="entry name" value="LacI/GalR-like_sensor"/>
</dbReference>
<evidence type="ECO:0000259" key="4">
    <source>
        <dbReference type="PROSITE" id="PS50932"/>
    </source>
</evidence>
<dbReference type="Pfam" id="PF13377">
    <property type="entry name" value="Peripla_BP_3"/>
    <property type="match status" value="1"/>
</dbReference>
<keyword evidence="1" id="KW-0805">Transcription regulation</keyword>
<gene>
    <name evidence="5" type="ORF">GY4MC1_1413</name>
</gene>
<dbReference type="PANTHER" id="PTHR30146:SF149">
    <property type="entry name" value="HTH-TYPE TRANSCRIPTIONAL REGULATOR EBGR"/>
    <property type="match status" value="1"/>
</dbReference>
<dbReference type="Pfam" id="PF00356">
    <property type="entry name" value="LacI"/>
    <property type="match status" value="1"/>
</dbReference>
<dbReference type="InterPro" id="IPR000843">
    <property type="entry name" value="HTH_LacI"/>
</dbReference>
<dbReference type="CDD" id="cd01544">
    <property type="entry name" value="PBP1_GalR"/>
    <property type="match status" value="1"/>
</dbReference>
<dbReference type="PANTHER" id="PTHR30146">
    <property type="entry name" value="LACI-RELATED TRANSCRIPTIONAL REPRESSOR"/>
    <property type="match status" value="1"/>
</dbReference>
<dbReference type="CDD" id="cd01392">
    <property type="entry name" value="HTH_LacI"/>
    <property type="match status" value="1"/>
</dbReference>
<dbReference type="PRINTS" id="PR00036">
    <property type="entry name" value="HTHLACI"/>
</dbReference>
<dbReference type="EMBL" id="CP002293">
    <property type="protein sequence ID" value="ADP74214.1"/>
    <property type="molecule type" value="Genomic_DNA"/>
</dbReference>
<evidence type="ECO:0000256" key="3">
    <source>
        <dbReference type="ARBA" id="ARBA00023163"/>
    </source>
</evidence>
<proteinExistence type="predicted"/>
<evidence type="ECO:0000256" key="1">
    <source>
        <dbReference type="ARBA" id="ARBA00023015"/>
    </source>
</evidence>
<dbReference type="SUPFAM" id="SSF47413">
    <property type="entry name" value="lambda repressor-like DNA-binding domains"/>
    <property type="match status" value="1"/>
</dbReference>
<dbReference type="AlphaFoldDB" id="A0A7U3YF48"/>
<accession>A0A7U3YF48</accession>
<dbReference type="SMART" id="SM00354">
    <property type="entry name" value="HTH_LACI"/>
    <property type="match status" value="1"/>
</dbReference>
<dbReference type="PROSITE" id="PS50932">
    <property type="entry name" value="HTH_LACI_2"/>
    <property type="match status" value="1"/>
</dbReference>
<feature type="domain" description="HTH lacI-type" evidence="4">
    <location>
        <begin position="5"/>
        <end position="65"/>
    </location>
</feature>
<dbReference type="GO" id="GO:0003700">
    <property type="term" value="F:DNA-binding transcription factor activity"/>
    <property type="evidence" value="ECO:0007669"/>
    <property type="project" value="TreeGrafter"/>
</dbReference>
<name>A0A7U3YF48_GEOS0</name>
<dbReference type="InterPro" id="IPR010982">
    <property type="entry name" value="Lambda_DNA-bd_dom_sf"/>
</dbReference>
<dbReference type="PROSITE" id="PS00356">
    <property type="entry name" value="HTH_LACI_1"/>
    <property type="match status" value="1"/>
</dbReference>
<keyword evidence="2" id="KW-0238">DNA-binding</keyword>
<protein>
    <submittedName>
        <fullName evidence="5">Transcriptional regulator, LacI family</fullName>
    </submittedName>
</protein>
<evidence type="ECO:0000256" key="2">
    <source>
        <dbReference type="ARBA" id="ARBA00023125"/>
    </source>
</evidence>
<dbReference type="KEGG" id="gmc:GY4MC1_1413"/>
<evidence type="ECO:0000313" key="5">
    <source>
        <dbReference type="EMBL" id="ADP74214.1"/>
    </source>
</evidence>
<dbReference type="GO" id="GO:0000976">
    <property type="term" value="F:transcription cis-regulatory region binding"/>
    <property type="evidence" value="ECO:0007669"/>
    <property type="project" value="TreeGrafter"/>
</dbReference>
<organism evidence="5">
    <name type="scientific">Geobacillus sp. (strain Y4.1MC1)</name>
    <dbReference type="NCBI Taxonomy" id="581103"/>
    <lineage>
        <taxon>Bacteria</taxon>
        <taxon>Bacillati</taxon>
        <taxon>Bacillota</taxon>
        <taxon>Bacilli</taxon>
        <taxon>Bacillales</taxon>
        <taxon>Anoxybacillaceae</taxon>
        <taxon>Geobacillus</taxon>
    </lineage>
</organism>
<dbReference type="SUPFAM" id="SSF53822">
    <property type="entry name" value="Periplasmic binding protein-like I"/>
    <property type="match status" value="1"/>
</dbReference>